<name>A0A543CVR4_9ACTN</name>
<protein>
    <recommendedName>
        <fullName evidence="3">Secreted protein</fullName>
    </recommendedName>
</protein>
<dbReference type="RefSeq" id="WP_221640322.1">
    <property type="nucleotide sequence ID" value="NZ_VFOZ01000001.1"/>
</dbReference>
<evidence type="ECO:0000313" key="2">
    <source>
        <dbReference type="Proteomes" id="UP000316096"/>
    </source>
</evidence>
<organism evidence="1 2">
    <name type="scientific">Actinoallomurus bryophytorum</name>
    <dbReference type="NCBI Taxonomy" id="1490222"/>
    <lineage>
        <taxon>Bacteria</taxon>
        <taxon>Bacillati</taxon>
        <taxon>Actinomycetota</taxon>
        <taxon>Actinomycetes</taxon>
        <taxon>Streptosporangiales</taxon>
        <taxon>Thermomonosporaceae</taxon>
        <taxon>Actinoallomurus</taxon>
    </lineage>
</organism>
<dbReference type="EMBL" id="VFOZ01000001">
    <property type="protein sequence ID" value="TQM01195.1"/>
    <property type="molecule type" value="Genomic_DNA"/>
</dbReference>
<reference evidence="1 2" key="1">
    <citation type="submission" date="2019-06" db="EMBL/GenBank/DDBJ databases">
        <title>Sequencing the genomes of 1000 actinobacteria strains.</title>
        <authorList>
            <person name="Klenk H.-P."/>
        </authorList>
    </citation>
    <scope>NUCLEOTIDE SEQUENCE [LARGE SCALE GENOMIC DNA]</scope>
    <source>
        <strain evidence="1 2">DSM 102200</strain>
    </source>
</reference>
<accession>A0A543CVR4</accession>
<gene>
    <name evidence="1" type="ORF">FB559_6943</name>
</gene>
<dbReference type="AlphaFoldDB" id="A0A543CVR4"/>
<evidence type="ECO:0008006" key="3">
    <source>
        <dbReference type="Google" id="ProtNLM"/>
    </source>
</evidence>
<evidence type="ECO:0000313" key="1">
    <source>
        <dbReference type="EMBL" id="TQM01195.1"/>
    </source>
</evidence>
<dbReference type="InterPro" id="IPR046165">
    <property type="entry name" value="DUF6167"/>
</dbReference>
<dbReference type="Pfam" id="PF19664">
    <property type="entry name" value="DUF6167"/>
    <property type="match status" value="1"/>
</dbReference>
<proteinExistence type="predicted"/>
<dbReference type="Proteomes" id="UP000316096">
    <property type="component" value="Unassembled WGS sequence"/>
</dbReference>
<comment type="caution">
    <text evidence="1">The sequence shown here is derived from an EMBL/GenBank/DDBJ whole genome shotgun (WGS) entry which is preliminary data.</text>
</comment>
<sequence length="80" mass="8979">MIRRLFWLVLGGTLGAWAAFRLKRLMRALTPQALVHQASGVGQTVRGFTDDVRNAMHAREDELRDALGLDAPTETDKDHH</sequence>
<keyword evidence="2" id="KW-1185">Reference proteome</keyword>